<organism evidence="1 2">
    <name type="scientific">Penicillium cosmopolitanum</name>
    <dbReference type="NCBI Taxonomy" id="1131564"/>
    <lineage>
        <taxon>Eukaryota</taxon>
        <taxon>Fungi</taxon>
        <taxon>Dikarya</taxon>
        <taxon>Ascomycota</taxon>
        <taxon>Pezizomycotina</taxon>
        <taxon>Eurotiomycetes</taxon>
        <taxon>Eurotiomycetidae</taxon>
        <taxon>Eurotiales</taxon>
        <taxon>Aspergillaceae</taxon>
        <taxon>Penicillium</taxon>
    </lineage>
</organism>
<proteinExistence type="predicted"/>
<reference evidence="1" key="2">
    <citation type="journal article" date="2023" name="IMA Fungus">
        <title>Comparative genomic study of the Penicillium genus elucidates a diverse pangenome and 15 lateral gene transfer events.</title>
        <authorList>
            <person name="Petersen C."/>
            <person name="Sorensen T."/>
            <person name="Nielsen M.R."/>
            <person name="Sondergaard T.E."/>
            <person name="Sorensen J.L."/>
            <person name="Fitzpatrick D.A."/>
            <person name="Frisvad J.C."/>
            <person name="Nielsen K.L."/>
        </authorList>
    </citation>
    <scope>NUCLEOTIDE SEQUENCE</scope>
    <source>
        <strain evidence="1">IBT 29677</strain>
    </source>
</reference>
<accession>A0A9W9W669</accession>
<evidence type="ECO:0000313" key="1">
    <source>
        <dbReference type="EMBL" id="KAJ5404175.1"/>
    </source>
</evidence>
<dbReference type="RefSeq" id="XP_056491417.1">
    <property type="nucleotide sequence ID" value="XM_056628683.1"/>
</dbReference>
<comment type="caution">
    <text evidence="1">The sequence shown here is derived from an EMBL/GenBank/DDBJ whole genome shotgun (WGS) entry which is preliminary data.</text>
</comment>
<dbReference type="EMBL" id="JAPZBU010000005">
    <property type="protein sequence ID" value="KAJ5404175.1"/>
    <property type="molecule type" value="Genomic_DNA"/>
</dbReference>
<protein>
    <submittedName>
        <fullName evidence="1">Uncharacterized protein</fullName>
    </submittedName>
</protein>
<gene>
    <name evidence="1" type="ORF">N7509_004046</name>
</gene>
<dbReference type="AlphaFoldDB" id="A0A9W9W669"/>
<keyword evidence="2" id="KW-1185">Reference proteome</keyword>
<name>A0A9W9W669_9EURO</name>
<reference evidence="1" key="1">
    <citation type="submission" date="2022-12" db="EMBL/GenBank/DDBJ databases">
        <authorList>
            <person name="Petersen C."/>
        </authorList>
    </citation>
    <scope>NUCLEOTIDE SEQUENCE</scope>
    <source>
        <strain evidence="1">IBT 29677</strain>
    </source>
</reference>
<evidence type="ECO:0000313" key="2">
    <source>
        <dbReference type="Proteomes" id="UP001147747"/>
    </source>
</evidence>
<dbReference type="OrthoDB" id="4457531at2759"/>
<sequence>MVAVNEEDAYLARPEGPDENEISLQASQRLPLALPWGREVIRLGTTFHSDRQNTMNPWSDETPFILSELHMIKKELHAEYGTSSTFKKVATHKTCETGDHLSLGFGVGVGLPFVASVNVKGTYDEHVQENKDSDKISLTASCRAGTIEFQSQPRLTMEAIREIKYGGGYEGLCRRYGDYYVSGYRLGGDTGILMSASGGSRTKIEKYGITATLTVFFVSASKHWEKEFQSFRSGRQVRLLGYDTLENKNWRNFSAAGDDVKEMEAWAFGGSAMDADSLRADTDAIMTRSENLLERVGEVLEKHGYRNGQSLTFAQCEGLVQEGIVVELLLQPMSRLRDVIRWMNERDII</sequence>
<dbReference type="GeneID" id="81367663"/>
<dbReference type="Proteomes" id="UP001147747">
    <property type="component" value="Unassembled WGS sequence"/>
</dbReference>